<reference evidence="3" key="1">
    <citation type="submission" date="2025-08" db="UniProtKB">
        <authorList>
            <consortium name="RefSeq"/>
        </authorList>
    </citation>
    <scope>IDENTIFICATION</scope>
    <source>
        <strain evidence="3">Wakin</strain>
        <tissue evidence="3">Muscle</tissue>
    </source>
</reference>
<feature type="region of interest" description="Disordered" evidence="1">
    <location>
        <begin position="37"/>
        <end position="61"/>
    </location>
</feature>
<evidence type="ECO:0000313" key="2">
    <source>
        <dbReference type="Proteomes" id="UP000515129"/>
    </source>
</evidence>
<protein>
    <submittedName>
        <fullName evidence="3">Uncharacterized protein LOC113098260</fullName>
    </submittedName>
</protein>
<gene>
    <name evidence="3" type="primary">LOC113098260</name>
</gene>
<evidence type="ECO:0000313" key="3">
    <source>
        <dbReference type="RefSeq" id="XP_026119060.1"/>
    </source>
</evidence>
<feature type="region of interest" description="Disordered" evidence="1">
    <location>
        <begin position="150"/>
        <end position="204"/>
    </location>
</feature>
<dbReference type="Proteomes" id="UP000515129">
    <property type="component" value="Unplaced"/>
</dbReference>
<feature type="region of interest" description="Disordered" evidence="1">
    <location>
        <begin position="1"/>
        <end position="22"/>
    </location>
</feature>
<keyword evidence="2" id="KW-1185">Reference proteome</keyword>
<feature type="compositionally biased region" description="Basic and acidic residues" evidence="1">
    <location>
        <begin position="37"/>
        <end position="49"/>
    </location>
</feature>
<evidence type="ECO:0000256" key="1">
    <source>
        <dbReference type="SAM" id="MobiDB-lite"/>
    </source>
</evidence>
<feature type="region of interest" description="Disordered" evidence="1">
    <location>
        <begin position="224"/>
        <end position="277"/>
    </location>
</feature>
<accession>A0A6P6PF33</accession>
<feature type="compositionally biased region" description="Basic and acidic residues" evidence="1">
    <location>
        <begin position="237"/>
        <end position="246"/>
    </location>
</feature>
<proteinExistence type="predicted"/>
<feature type="compositionally biased region" description="Pro residues" evidence="1">
    <location>
        <begin position="183"/>
        <end position="194"/>
    </location>
</feature>
<sequence>MHHSDPDHRPDLPEPAVRPRRVVRLPSYLSDFELTDHQRRLQSRQKVDTYSEMSDDSENQGATAAKLTNTFTEYGTGRQPWQPLTEWSHSREYEQQRAPTSHIPELSSQVLAEFQQLRKETEELRRHSYEQIQRLKEKNEALETQLSLLAMSDRPSQYPPRTSSPVPQPRANIPPVTTDARPIPLPRSKLPPRPNESAADSLKQDRLHDFEQMLRQLEMISPATHARPSQHQSFPHRSNDRADDRSIGYNSTQLRLPSNQESTYRGPAPTIPNFVKPDPREFSRLRIPLENILPADATERFKYQILVDHLKLEEALLIADSYCNSLYPFTDTMEALNQQLRTASPVGPSENSRAYGWSKHQPR</sequence>
<feature type="region of interest" description="Disordered" evidence="1">
    <location>
        <begin position="341"/>
        <end position="363"/>
    </location>
</feature>
<dbReference type="OrthoDB" id="8952447at2759"/>
<name>A0A6P6PF33_CARAU</name>
<dbReference type="RefSeq" id="XP_026119060.1">
    <property type="nucleotide sequence ID" value="XM_026263275.1"/>
</dbReference>
<feature type="compositionally biased region" description="Polar residues" evidence="1">
    <location>
        <begin position="227"/>
        <end position="236"/>
    </location>
</feature>
<dbReference type="GeneID" id="113098260"/>
<feature type="compositionally biased region" description="Basic and acidic residues" evidence="1">
    <location>
        <begin position="1"/>
        <end position="12"/>
    </location>
</feature>
<organism evidence="2 3">
    <name type="scientific">Carassius auratus</name>
    <name type="common">Goldfish</name>
    <dbReference type="NCBI Taxonomy" id="7957"/>
    <lineage>
        <taxon>Eukaryota</taxon>
        <taxon>Metazoa</taxon>
        <taxon>Chordata</taxon>
        <taxon>Craniata</taxon>
        <taxon>Vertebrata</taxon>
        <taxon>Euteleostomi</taxon>
        <taxon>Actinopterygii</taxon>
        <taxon>Neopterygii</taxon>
        <taxon>Teleostei</taxon>
        <taxon>Ostariophysi</taxon>
        <taxon>Cypriniformes</taxon>
        <taxon>Cyprinidae</taxon>
        <taxon>Cyprininae</taxon>
        <taxon>Carassius</taxon>
    </lineage>
</organism>
<dbReference type="AlphaFoldDB" id="A0A6P6PF33"/>
<dbReference type="KEGG" id="caua:113098260"/>
<feature type="compositionally biased region" description="Polar residues" evidence="1">
    <location>
        <begin position="248"/>
        <end position="263"/>
    </location>
</feature>